<evidence type="ECO:0000256" key="4">
    <source>
        <dbReference type="ARBA" id="ARBA00022801"/>
    </source>
</evidence>
<evidence type="ECO:0000313" key="9">
    <source>
        <dbReference type="EMBL" id="MFC7299041.1"/>
    </source>
</evidence>
<dbReference type="InterPro" id="IPR001915">
    <property type="entry name" value="Peptidase_M48"/>
</dbReference>
<keyword evidence="3" id="KW-0479">Metal-binding</keyword>
<evidence type="ECO:0000313" key="10">
    <source>
        <dbReference type="Proteomes" id="UP001596379"/>
    </source>
</evidence>
<dbReference type="InterPro" id="IPR051156">
    <property type="entry name" value="Mito/Outer_Membr_Metalloprot"/>
</dbReference>
<dbReference type="Gene3D" id="1.25.40.10">
    <property type="entry name" value="Tetratricopeptide repeat domain"/>
    <property type="match status" value="1"/>
</dbReference>
<keyword evidence="2" id="KW-0645">Protease</keyword>
<reference evidence="10" key="1">
    <citation type="journal article" date="2019" name="Int. J. Syst. Evol. Microbiol.">
        <title>The Global Catalogue of Microorganisms (GCM) 10K type strain sequencing project: providing services to taxonomists for standard genome sequencing and annotation.</title>
        <authorList>
            <consortium name="The Broad Institute Genomics Platform"/>
            <consortium name="The Broad Institute Genome Sequencing Center for Infectious Disease"/>
            <person name="Wu L."/>
            <person name="Ma J."/>
        </authorList>
    </citation>
    <scope>NUCLEOTIDE SEQUENCE [LARGE SCALE GENOMIC DNA]</scope>
    <source>
        <strain evidence="10">CCUG 36956</strain>
    </source>
</reference>
<protein>
    <submittedName>
        <fullName evidence="9">M48 family metalloprotease</fullName>
        <ecNumber evidence="9">3.4.24.-</ecNumber>
    </submittedName>
</protein>
<evidence type="ECO:0000256" key="7">
    <source>
        <dbReference type="SAM" id="SignalP"/>
    </source>
</evidence>
<keyword evidence="10" id="KW-1185">Reference proteome</keyword>
<dbReference type="PANTHER" id="PTHR22726">
    <property type="entry name" value="METALLOENDOPEPTIDASE OMA1"/>
    <property type="match status" value="1"/>
</dbReference>
<comment type="cofactor">
    <cofactor evidence="1">
        <name>Zn(2+)</name>
        <dbReference type="ChEBI" id="CHEBI:29105"/>
    </cofactor>
</comment>
<evidence type="ECO:0000256" key="2">
    <source>
        <dbReference type="ARBA" id="ARBA00022670"/>
    </source>
</evidence>
<name>A0ABW2J7L9_9BURK</name>
<keyword evidence="5" id="KW-0862">Zinc</keyword>
<gene>
    <name evidence="9" type="ORF">ACFQO0_11410</name>
</gene>
<dbReference type="GO" id="GO:0008237">
    <property type="term" value="F:metallopeptidase activity"/>
    <property type="evidence" value="ECO:0007669"/>
    <property type="project" value="UniProtKB-KW"/>
</dbReference>
<feature type="signal peptide" evidence="7">
    <location>
        <begin position="1"/>
        <end position="31"/>
    </location>
</feature>
<evidence type="ECO:0000259" key="8">
    <source>
        <dbReference type="Pfam" id="PF01435"/>
    </source>
</evidence>
<feature type="domain" description="Peptidase M48" evidence="8">
    <location>
        <begin position="96"/>
        <end position="265"/>
    </location>
</feature>
<dbReference type="Pfam" id="PF01435">
    <property type="entry name" value="Peptidase_M48"/>
    <property type="match status" value="1"/>
</dbReference>
<evidence type="ECO:0000256" key="6">
    <source>
        <dbReference type="ARBA" id="ARBA00023049"/>
    </source>
</evidence>
<keyword evidence="4 9" id="KW-0378">Hydrolase</keyword>
<proteinExistence type="predicted"/>
<evidence type="ECO:0000256" key="5">
    <source>
        <dbReference type="ARBA" id="ARBA00022833"/>
    </source>
</evidence>
<organism evidence="9 10">
    <name type="scientific">Herminiimonas aquatilis</name>
    <dbReference type="NCBI Taxonomy" id="345342"/>
    <lineage>
        <taxon>Bacteria</taxon>
        <taxon>Pseudomonadati</taxon>
        <taxon>Pseudomonadota</taxon>
        <taxon>Betaproteobacteria</taxon>
        <taxon>Burkholderiales</taxon>
        <taxon>Oxalobacteraceae</taxon>
        <taxon>Herminiimonas</taxon>
    </lineage>
</organism>
<accession>A0ABW2J7L9</accession>
<dbReference type="PANTHER" id="PTHR22726:SF1">
    <property type="entry name" value="METALLOENDOPEPTIDASE OMA1, MITOCHONDRIAL"/>
    <property type="match status" value="1"/>
</dbReference>
<feature type="chain" id="PRO_5046753891" evidence="7">
    <location>
        <begin position="32"/>
        <end position="504"/>
    </location>
</feature>
<evidence type="ECO:0000256" key="1">
    <source>
        <dbReference type="ARBA" id="ARBA00001947"/>
    </source>
</evidence>
<dbReference type="EC" id="3.4.24.-" evidence="9"/>
<dbReference type="SUPFAM" id="SSF48452">
    <property type="entry name" value="TPR-like"/>
    <property type="match status" value="1"/>
</dbReference>
<keyword evidence="6 9" id="KW-0482">Metalloprotease</keyword>
<dbReference type="PROSITE" id="PS51257">
    <property type="entry name" value="PROKAR_LIPOPROTEIN"/>
    <property type="match status" value="1"/>
</dbReference>
<dbReference type="Gene3D" id="3.30.2010.10">
    <property type="entry name" value="Metalloproteases ('zincins'), catalytic domain"/>
    <property type="match status" value="1"/>
</dbReference>
<comment type="caution">
    <text evidence="9">The sequence shown here is derived from an EMBL/GenBank/DDBJ whole genome shotgun (WGS) entry which is preliminary data.</text>
</comment>
<dbReference type="RefSeq" id="WP_382234700.1">
    <property type="nucleotide sequence ID" value="NZ_JBHTCC010000002.1"/>
</dbReference>
<sequence length="504" mass="56088">MPRLSVRPMVFATLLFACTLPPAILPLPSVAQTLPSLGDTEREELSPLMERKLGERIMREIRRNRDYLDDEPLQEYLEGLGNSLLAVRPEARGETQYDFFFFAVRDPMLNAFALPGGFIGVHSALILAAQNESELASVMAHEIGHVAQRHIARMLGKQKQDMLIPLSAIVLGALAAISNPDAGMAMMMGGQGLAMQRQLNFSRDAEREADRVGLDIMREAGFETSGMINFFGRLQQAGRNYTDNTPPYLRSHPMTTERIADIEARTRDLRYRQHADSLDFALIKARVKVLQDSSPQGLIDATAAFERQLQQKSRPSTIAGKYGLAYIALKQGQTSKAQSMLDDARTALKNGTPAARNVVLSSLAIDIKLAAHQAKEALDEAELARNQFPLSRGIAHQYADALYAAGRYEEAVTFLRDQTQLYRSEPKLYDRLAKTYAALNKQAQQHLALAESYALKGSLPAAIEQLSIARRAPDASFYDQSIIDAREREMKAQRLEEIRQEKEG</sequence>
<evidence type="ECO:0000256" key="3">
    <source>
        <dbReference type="ARBA" id="ARBA00022723"/>
    </source>
</evidence>
<dbReference type="Proteomes" id="UP001596379">
    <property type="component" value="Unassembled WGS sequence"/>
</dbReference>
<dbReference type="EMBL" id="JBHTCC010000002">
    <property type="protein sequence ID" value="MFC7299041.1"/>
    <property type="molecule type" value="Genomic_DNA"/>
</dbReference>
<dbReference type="CDD" id="cd07333">
    <property type="entry name" value="M48C_bepA_like"/>
    <property type="match status" value="1"/>
</dbReference>
<dbReference type="InterPro" id="IPR011990">
    <property type="entry name" value="TPR-like_helical_dom_sf"/>
</dbReference>
<keyword evidence="7" id="KW-0732">Signal</keyword>